<organism evidence="2 3">
    <name type="scientific">Acorus calamus</name>
    <name type="common">Sweet flag</name>
    <dbReference type="NCBI Taxonomy" id="4465"/>
    <lineage>
        <taxon>Eukaryota</taxon>
        <taxon>Viridiplantae</taxon>
        <taxon>Streptophyta</taxon>
        <taxon>Embryophyta</taxon>
        <taxon>Tracheophyta</taxon>
        <taxon>Spermatophyta</taxon>
        <taxon>Magnoliopsida</taxon>
        <taxon>Liliopsida</taxon>
        <taxon>Acoraceae</taxon>
        <taxon>Acorus</taxon>
    </lineage>
</organism>
<protein>
    <submittedName>
        <fullName evidence="2">Uncharacterized protein</fullName>
    </submittedName>
</protein>
<reference evidence="2" key="1">
    <citation type="journal article" date="2023" name="Nat. Commun.">
        <title>Diploid and tetraploid genomes of Acorus and the evolution of monocots.</title>
        <authorList>
            <person name="Ma L."/>
            <person name="Liu K.W."/>
            <person name="Li Z."/>
            <person name="Hsiao Y.Y."/>
            <person name="Qi Y."/>
            <person name="Fu T."/>
            <person name="Tang G.D."/>
            <person name="Zhang D."/>
            <person name="Sun W.H."/>
            <person name="Liu D.K."/>
            <person name="Li Y."/>
            <person name="Chen G.Z."/>
            <person name="Liu X.D."/>
            <person name="Liao X.Y."/>
            <person name="Jiang Y.T."/>
            <person name="Yu X."/>
            <person name="Hao Y."/>
            <person name="Huang J."/>
            <person name="Zhao X.W."/>
            <person name="Ke S."/>
            <person name="Chen Y.Y."/>
            <person name="Wu W.L."/>
            <person name="Hsu J.L."/>
            <person name="Lin Y.F."/>
            <person name="Huang M.D."/>
            <person name="Li C.Y."/>
            <person name="Huang L."/>
            <person name="Wang Z.W."/>
            <person name="Zhao X."/>
            <person name="Zhong W.Y."/>
            <person name="Peng D.H."/>
            <person name="Ahmad S."/>
            <person name="Lan S."/>
            <person name="Zhang J.S."/>
            <person name="Tsai W.C."/>
            <person name="Van de Peer Y."/>
            <person name="Liu Z.J."/>
        </authorList>
    </citation>
    <scope>NUCLEOTIDE SEQUENCE</scope>
    <source>
        <strain evidence="2">CP</strain>
    </source>
</reference>
<sequence length="54" mass="6188">MIDSISVEENLQKSSQTFEDENMQDKMEIISNKEASKGFKRRGKKTVGGKPQKR</sequence>
<gene>
    <name evidence="2" type="ORF">QJS10_CPA07g00813</name>
</gene>
<dbReference type="Proteomes" id="UP001180020">
    <property type="component" value="Unassembled WGS sequence"/>
</dbReference>
<evidence type="ECO:0000256" key="1">
    <source>
        <dbReference type="SAM" id="MobiDB-lite"/>
    </source>
</evidence>
<dbReference type="AlphaFoldDB" id="A0AAV9EI70"/>
<feature type="compositionally biased region" description="Polar residues" evidence="1">
    <location>
        <begin position="7"/>
        <end position="17"/>
    </location>
</feature>
<feature type="region of interest" description="Disordered" evidence="1">
    <location>
        <begin position="1"/>
        <end position="54"/>
    </location>
</feature>
<accession>A0AAV9EI70</accession>
<dbReference type="EMBL" id="JAUJYO010000007">
    <property type="protein sequence ID" value="KAK1312639.1"/>
    <property type="molecule type" value="Genomic_DNA"/>
</dbReference>
<proteinExistence type="predicted"/>
<evidence type="ECO:0000313" key="3">
    <source>
        <dbReference type="Proteomes" id="UP001180020"/>
    </source>
</evidence>
<feature type="compositionally biased region" description="Basic residues" evidence="1">
    <location>
        <begin position="38"/>
        <end position="54"/>
    </location>
</feature>
<reference evidence="2" key="2">
    <citation type="submission" date="2023-06" db="EMBL/GenBank/DDBJ databases">
        <authorList>
            <person name="Ma L."/>
            <person name="Liu K.-W."/>
            <person name="Li Z."/>
            <person name="Hsiao Y.-Y."/>
            <person name="Qi Y."/>
            <person name="Fu T."/>
            <person name="Tang G."/>
            <person name="Zhang D."/>
            <person name="Sun W.-H."/>
            <person name="Liu D.-K."/>
            <person name="Li Y."/>
            <person name="Chen G.-Z."/>
            <person name="Liu X.-D."/>
            <person name="Liao X.-Y."/>
            <person name="Jiang Y.-T."/>
            <person name="Yu X."/>
            <person name="Hao Y."/>
            <person name="Huang J."/>
            <person name="Zhao X.-W."/>
            <person name="Ke S."/>
            <person name="Chen Y.-Y."/>
            <person name="Wu W.-L."/>
            <person name="Hsu J.-L."/>
            <person name="Lin Y.-F."/>
            <person name="Huang M.-D."/>
            <person name="Li C.-Y."/>
            <person name="Huang L."/>
            <person name="Wang Z.-W."/>
            <person name="Zhao X."/>
            <person name="Zhong W.-Y."/>
            <person name="Peng D.-H."/>
            <person name="Ahmad S."/>
            <person name="Lan S."/>
            <person name="Zhang J.-S."/>
            <person name="Tsai W.-C."/>
            <person name="Van De Peer Y."/>
            <person name="Liu Z.-J."/>
        </authorList>
    </citation>
    <scope>NUCLEOTIDE SEQUENCE</scope>
    <source>
        <strain evidence="2">CP</strain>
        <tissue evidence="2">Leaves</tissue>
    </source>
</reference>
<keyword evidence="3" id="KW-1185">Reference proteome</keyword>
<name>A0AAV9EI70_ACOCL</name>
<evidence type="ECO:0000313" key="2">
    <source>
        <dbReference type="EMBL" id="KAK1312639.1"/>
    </source>
</evidence>
<comment type="caution">
    <text evidence="2">The sequence shown here is derived from an EMBL/GenBank/DDBJ whole genome shotgun (WGS) entry which is preliminary data.</text>
</comment>